<organism evidence="3 4">
    <name type="scientific">Aquariibacter albus</name>
    <dbReference type="NCBI Taxonomy" id="2759899"/>
    <lineage>
        <taxon>Bacteria</taxon>
        <taxon>Pseudomonadati</taxon>
        <taxon>Pseudomonadota</taxon>
        <taxon>Betaproteobacteria</taxon>
        <taxon>Burkholderiales</taxon>
        <taxon>Sphaerotilaceae</taxon>
        <taxon>Aquariibacter</taxon>
    </lineage>
</organism>
<reference evidence="3 4" key="1">
    <citation type="submission" date="2020-08" db="EMBL/GenBank/DDBJ databases">
        <title>Aquariorum lacteus gen. nov., sp. nov., a new member of the family Comamonadaceae, isolated from freshwater aquarium.</title>
        <authorList>
            <person name="Chun S.-J."/>
        </authorList>
    </citation>
    <scope>NUCLEOTIDE SEQUENCE [LARGE SCALE GENOMIC DNA]</scope>
    <source>
        <strain evidence="3 4">SJAQ100</strain>
    </source>
</reference>
<evidence type="ECO:0000313" key="3">
    <source>
        <dbReference type="EMBL" id="MBB1161581.1"/>
    </source>
</evidence>
<feature type="transmembrane region" description="Helical" evidence="1">
    <location>
        <begin position="12"/>
        <end position="35"/>
    </location>
</feature>
<gene>
    <name evidence="3" type="ORF">H4F90_06265</name>
</gene>
<evidence type="ECO:0000259" key="2">
    <source>
        <dbReference type="Pfam" id="PF01957"/>
    </source>
</evidence>
<keyword evidence="1" id="KW-1133">Transmembrane helix</keyword>
<sequence length="146" mass="15134">MDSGWSPSTAWWVLAGVLVIAELSSGTFFLLMLALGAVAGALAALLGLALSGQLLAAAATGGLAVAGWIQVRSRRPRPPAAQDANMNLDLGSRVDVPAWSPQGLAEVQYRGARWQARHAGPAAPQPGWHVIVAIEGNRLVLEAAQP</sequence>
<feature type="domain" description="NfeD-like C-terminal" evidence="2">
    <location>
        <begin position="89"/>
        <end position="141"/>
    </location>
</feature>
<accession>A0A839HRA3</accession>
<keyword evidence="1" id="KW-0472">Membrane</keyword>
<dbReference type="EMBL" id="JACIVI010000001">
    <property type="protein sequence ID" value="MBB1161581.1"/>
    <property type="molecule type" value="Genomic_DNA"/>
</dbReference>
<comment type="caution">
    <text evidence="3">The sequence shown here is derived from an EMBL/GenBank/DDBJ whole genome shotgun (WGS) entry which is preliminary data.</text>
</comment>
<evidence type="ECO:0000256" key="1">
    <source>
        <dbReference type="SAM" id="Phobius"/>
    </source>
</evidence>
<dbReference type="Pfam" id="PF01957">
    <property type="entry name" value="NfeD"/>
    <property type="match status" value="1"/>
</dbReference>
<keyword evidence="1" id="KW-0812">Transmembrane</keyword>
<evidence type="ECO:0000313" key="4">
    <source>
        <dbReference type="Proteomes" id="UP000586093"/>
    </source>
</evidence>
<dbReference type="InterPro" id="IPR002810">
    <property type="entry name" value="NfeD-like_C"/>
</dbReference>
<keyword evidence="4" id="KW-1185">Reference proteome</keyword>
<feature type="transmembrane region" description="Helical" evidence="1">
    <location>
        <begin position="41"/>
        <end position="69"/>
    </location>
</feature>
<dbReference type="Proteomes" id="UP000586093">
    <property type="component" value="Unassembled WGS sequence"/>
</dbReference>
<name>A0A839HRA3_9BURK</name>
<dbReference type="AlphaFoldDB" id="A0A839HRA3"/>
<dbReference type="RefSeq" id="WP_182662468.1">
    <property type="nucleotide sequence ID" value="NZ_JACIVI010000001.1"/>
</dbReference>
<protein>
    <submittedName>
        <fullName evidence="3">NfeD family protein</fullName>
    </submittedName>
</protein>
<proteinExistence type="predicted"/>